<feature type="transmembrane region" description="Helical" evidence="5">
    <location>
        <begin position="117"/>
        <end position="137"/>
    </location>
</feature>
<accession>A0AA36JA81</accession>
<keyword evidence="4 5" id="KW-0472">Membrane</keyword>
<dbReference type="PANTHER" id="PTHR11132">
    <property type="entry name" value="SOLUTE CARRIER FAMILY 35"/>
    <property type="match status" value="1"/>
</dbReference>
<comment type="subcellular location">
    <subcellularLocation>
        <location evidence="1">Membrane</location>
        <topology evidence="1">Multi-pass membrane protein</topology>
    </subcellularLocation>
</comment>
<dbReference type="InterPro" id="IPR050186">
    <property type="entry name" value="TPT_transporter"/>
</dbReference>
<keyword evidence="2 5" id="KW-0812">Transmembrane</keyword>
<comment type="caution">
    <text evidence="7">The sequence shown here is derived from an EMBL/GenBank/DDBJ whole genome shotgun (WGS) entry which is preliminary data.</text>
</comment>
<dbReference type="InterPro" id="IPR037185">
    <property type="entry name" value="EmrE-like"/>
</dbReference>
<gene>
    <name evidence="7" type="ORF">EVOR1521_LOCUS24982</name>
</gene>
<protein>
    <recommendedName>
        <fullName evidence="6">Sugar phosphate transporter domain-containing protein</fullName>
    </recommendedName>
</protein>
<reference evidence="7" key="1">
    <citation type="submission" date="2023-08" db="EMBL/GenBank/DDBJ databases">
        <authorList>
            <person name="Chen Y."/>
            <person name="Shah S."/>
            <person name="Dougan E. K."/>
            <person name="Thang M."/>
            <person name="Chan C."/>
        </authorList>
    </citation>
    <scope>NUCLEOTIDE SEQUENCE</scope>
</reference>
<dbReference type="EMBL" id="CAUJNA010003436">
    <property type="protein sequence ID" value="CAJ1401981.1"/>
    <property type="molecule type" value="Genomic_DNA"/>
</dbReference>
<feature type="transmembrane region" description="Helical" evidence="5">
    <location>
        <begin position="37"/>
        <end position="57"/>
    </location>
</feature>
<evidence type="ECO:0000313" key="8">
    <source>
        <dbReference type="Proteomes" id="UP001178507"/>
    </source>
</evidence>
<feature type="transmembrane region" description="Helical" evidence="5">
    <location>
        <begin position="241"/>
        <end position="262"/>
    </location>
</feature>
<proteinExistence type="predicted"/>
<evidence type="ECO:0000256" key="2">
    <source>
        <dbReference type="ARBA" id="ARBA00022692"/>
    </source>
</evidence>
<evidence type="ECO:0000256" key="1">
    <source>
        <dbReference type="ARBA" id="ARBA00004141"/>
    </source>
</evidence>
<keyword evidence="8" id="KW-1185">Reference proteome</keyword>
<dbReference type="Proteomes" id="UP001178507">
    <property type="component" value="Unassembled WGS sequence"/>
</dbReference>
<dbReference type="InterPro" id="IPR004853">
    <property type="entry name" value="Sugar_P_trans_dom"/>
</dbReference>
<dbReference type="GO" id="GO:0016020">
    <property type="term" value="C:membrane"/>
    <property type="evidence" value="ECO:0007669"/>
    <property type="project" value="UniProtKB-SubCell"/>
</dbReference>
<dbReference type="SUPFAM" id="SSF103481">
    <property type="entry name" value="Multidrug resistance efflux transporter EmrE"/>
    <property type="match status" value="1"/>
</dbReference>
<keyword evidence="3 5" id="KW-1133">Transmembrane helix</keyword>
<feature type="transmembrane region" description="Helical" evidence="5">
    <location>
        <begin position="143"/>
        <end position="162"/>
    </location>
</feature>
<sequence length="373" mass="40178">MSGSRLLSAASYVGSSLAMTSLTKYAASAWRFPGSSLLLLIECWATVLALGAFRAYYPLSWPILRHMPLVTVTKAVNMYLSFLAMRRTSLPVYNVLKRLQPVYAMGQDWLIRGSLPSTGEFASVILIATGTIVTGLGDLDFDVGGYALALLAAGCQSLYLVLARHAQDSGKLSSMDLVFYTAFYNSVLFIPLSMLELSAVLAFLDSPGEVSNFFQFLTPYVMLGALLNYATFWCTAETSPLATAVAGTLKGVLSSLAGMLLFGAHLTPIGWMGLIGSTIGGFLYSASRELIRATSAPSFQAAAACNFRPRWDVPAMALDEAVTSQEQAAEEVKRSLLPSYWRPKDPALDWPAPGFLHPTTGFSRTDGGGPWPN</sequence>
<feature type="transmembrane region" description="Helical" evidence="5">
    <location>
        <begin position="216"/>
        <end position="234"/>
    </location>
</feature>
<feature type="domain" description="Sugar phosphate transporter" evidence="6">
    <location>
        <begin position="38"/>
        <end position="285"/>
    </location>
</feature>
<name>A0AA36JA81_9DINO</name>
<dbReference type="AlphaFoldDB" id="A0AA36JA81"/>
<feature type="transmembrane region" description="Helical" evidence="5">
    <location>
        <begin position="183"/>
        <end position="204"/>
    </location>
</feature>
<evidence type="ECO:0000313" key="7">
    <source>
        <dbReference type="EMBL" id="CAJ1401981.1"/>
    </source>
</evidence>
<evidence type="ECO:0000256" key="3">
    <source>
        <dbReference type="ARBA" id="ARBA00022989"/>
    </source>
</evidence>
<dbReference type="Pfam" id="PF03151">
    <property type="entry name" value="TPT"/>
    <property type="match status" value="1"/>
</dbReference>
<feature type="transmembrane region" description="Helical" evidence="5">
    <location>
        <begin position="268"/>
        <end position="286"/>
    </location>
</feature>
<organism evidence="7 8">
    <name type="scientific">Effrenium voratum</name>
    <dbReference type="NCBI Taxonomy" id="2562239"/>
    <lineage>
        <taxon>Eukaryota</taxon>
        <taxon>Sar</taxon>
        <taxon>Alveolata</taxon>
        <taxon>Dinophyceae</taxon>
        <taxon>Suessiales</taxon>
        <taxon>Symbiodiniaceae</taxon>
        <taxon>Effrenium</taxon>
    </lineage>
</organism>
<evidence type="ECO:0000256" key="4">
    <source>
        <dbReference type="ARBA" id="ARBA00023136"/>
    </source>
</evidence>
<evidence type="ECO:0000259" key="6">
    <source>
        <dbReference type="Pfam" id="PF03151"/>
    </source>
</evidence>
<evidence type="ECO:0000256" key="5">
    <source>
        <dbReference type="SAM" id="Phobius"/>
    </source>
</evidence>